<dbReference type="AlphaFoldDB" id="A0A418UZC4"/>
<dbReference type="Proteomes" id="UP000285523">
    <property type="component" value="Unassembled WGS sequence"/>
</dbReference>
<reference evidence="3 4" key="1">
    <citation type="submission" date="2018-09" db="EMBL/GenBank/DDBJ databases">
        <title>Draft genome sequence of Rhodopseudomonas palustris 2.1.18.</title>
        <authorList>
            <person name="Robertson S.L."/>
            <person name="Meyer T.E."/>
            <person name="Kyndt J.A."/>
        </authorList>
    </citation>
    <scope>NUCLEOTIDE SEQUENCE [LARGE SCALE GENOMIC DNA]</scope>
    <source>
        <strain evidence="3 4">2.1.18</strain>
    </source>
</reference>
<evidence type="ECO:0000256" key="1">
    <source>
        <dbReference type="SAM" id="SignalP"/>
    </source>
</evidence>
<dbReference type="InterPro" id="IPR043426">
    <property type="entry name" value="MltB-like"/>
</dbReference>
<gene>
    <name evidence="3" type="ORF">D4Q52_21270</name>
</gene>
<keyword evidence="1" id="KW-0732">Signal</keyword>
<name>A0A418UZC4_RHOPL</name>
<dbReference type="Pfam" id="PF13406">
    <property type="entry name" value="SLT_2"/>
    <property type="match status" value="1"/>
</dbReference>
<dbReference type="NCBIfam" id="TIGR02283">
    <property type="entry name" value="MltB_2"/>
    <property type="match status" value="1"/>
</dbReference>
<organism evidence="3 4">
    <name type="scientific">Rhodopseudomonas palustris</name>
    <dbReference type="NCBI Taxonomy" id="1076"/>
    <lineage>
        <taxon>Bacteria</taxon>
        <taxon>Pseudomonadati</taxon>
        <taxon>Pseudomonadota</taxon>
        <taxon>Alphaproteobacteria</taxon>
        <taxon>Hyphomicrobiales</taxon>
        <taxon>Nitrobacteraceae</taxon>
        <taxon>Rhodopseudomonas</taxon>
    </lineage>
</organism>
<evidence type="ECO:0000313" key="4">
    <source>
        <dbReference type="Proteomes" id="UP000285523"/>
    </source>
</evidence>
<dbReference type="InterPro" id="IPR011970">
    <property type="entry name" value="MltB_2"/>
</dbReference>
<accession>A0A418UZC4</accession>
<dbReference type="InterPro" id="IPR023346">
    <property type="entry name" value="Lysozyme-like_dom_sf"/>
</dbReference>
<dbReference type="EMBL" id="QYYD01000026">
    <property type="protein sequence ID" value="RJF68716.1"/>
    <property type="molecule type" value="Genomic_DNA"/>
</dbReference>
<dbReference type="InterPro" id="IPR031304">
    <property type="entry name" value="SLT_2"/>
</dbReference>
<dbReference type="GO" id="GO:0009253">
    <property type="term" value="P:peptidoglycan catabolic process"/>
    <property type="evidence" value="ECO:0007669"/>
    <property type="project" value="TreeGrafter"/>
</dbReference>
<dbReference type="RefSeq" id="WP_119858578.1">
    <property type="nucleotide sequence ID" value="NZ_QYYD01000026.1"/>
</dbReference>
<dbReference type="OrthoDB" id="9808544at2"/>
<evidence type="ECO:0000313" key="3">
    <source>
        <dbReference type="EMBL" id="RJF68716.1"/>
    </source>
</evidence>
<sequence length="271" mass="29375">MVNLRPALATCAAVLALLAAAPAQAARCGGDFNTFISSMSAEASQAGISQDVIAQALGGVSPDPAVLAFDRRQRGTFNKTFEQYVSTRVGAGRVRTGKAMMLRHASLLSRIEQRFGVPPQILVAIWGLESDFGKGDMGKLPVFRVLATMAHDCRRTELFQGELLAALKIVQRGDLPLRDMVGAYAGELGQTQFLPSSYIKYGVDFDGNGHVDLRHSVPDVLASTANLLKTNGWRAGGSYEEGTSNFEAMREWNRALVYRKTIAYFADQLAQ</sequence>
<feature type="signal peptide" evidence="1">
    <location>
        <begin position="1"/>
        <end position="25"/>
    </location>
</feature>
<dbReference type="CDD" id="cd13399">
    <property type="entry name" value="Slt35-like"/>
    <property type="match status" value="1"/>
</dbReference>
<protein>
    <submittedName>
        <fullName evidence="3">Lytic murein transglycosylase</fullName>
    </submittedName>
</protein>
<dbReference type="PANTHER" id="PTHR30163">
    <property type="entry name" value="MEMBRANE-BOUND LYTIC MUREIN TRANSGLYCOSYLASE B"/>
    <property type="match status" value="1"/>
</dbReference>
<evidence type="ECO:0000259" key="2">
    <source>
        <dbReference type="Pfam" id="PF13406"/>
    </source>
</evidence>
<comment type="caution">
    <text evidence="3">The sequence shown here is derived from an EMBL/GenBank/DDBJ whole genome shotgun (WGS) entry which is preliminary data.</text>
</comment>
<dbReference type="PANTHER" id="PTHR30163:SF8">
    <property type="entry name" value="LYTIC MUREIN TRANSGLYCOSYLASE"/>
    <property type="match status" value="1"/>
</dbReference>
<dbReference type="Gene3D" id="1.10.8.350">
    <property type="entry name" value="Bacterial muramidase"/>
    <property type="match status" value="1"/>
</dbReference>
<feature type="domain" description="Transglycosylase SLT" evidence="2">
    <location>
        <begin position="32"/>
        <end position="239"/>
    </location>
</feature>
<dbReference type="SUPFAM" id="SSF53955">
    <property type="entry name" value="Lysozyme-like"/>
    <property type="match status" value="1"/>
</dbReference>
<dbReference type="GO" id="GO:0008933">
    <property type="term" value="F:peptidoglycan lytic transglycosylase activity"/>
    <property type="evidence" value="ECO:0007669"/>
    <property type="project" value="TreeGrafter"/>
</dbReference>
<proteinExistence type="predicted"/>
<feature type="chain" id="PRO_5019423582" evidence="1">
    <location>
        <begin position="26"/>
        <end position="271"/>
    </location>
</feature>